<dbReference type="AlphaFoldDB" id="A0A8C6Y2S7"/>
<dbReference type="PANTHER" id="PTHR16266:SF26">
    <property type="entry name" value="BROMODOMAIN AND WD REPEAT-CONTAINING PROTEIN 1"/>
    <property type="match status" value="1"/>
</dbReference>
<dbReference type="InterPro" id="IPR057452">
    <property type="entry name" value="BRWD/PHIP_N"/>
</dbReference>
<dbReference type="Pfam" id="PF25437">
    <property type="entry name" value="BRWD1_N"/>
    <property type="match status" value="1"/>
</dbReference>
<reference evidence="2" key="1">
    <citation type="submission" date="2025-08" db="UniProtKB">
        <authorList>
            <consortium name="Ensembl"/>
        </authorList>
    </citation>
    <scope>IDENTIFICATION</scope>
</reference>
<name>A0A8C6Y2S7_NAJNA</name>
<evidence type="ECO:0000313" key="3">
    <source>
        <dbReference type="Proteomes" id="UP000694559"/>
    </source>
</evidence>
<dbReference type="GO" id="GO:0007010">
    <property type="term" value="P:cytoskeleton organization"/>
    <property type="evidence" value="ECO:0007669"/>
    <property type="project" value="TreeGrafter"/>
</dbReference>
<sequence length="65" mass="7719">MAAAALEEMNLKLYFLIARFLAAGPCRKAAEVLVQELEQYQLLPKRLDWEGKEHYRRYEDLVRYS</sequence>
<protein>
    <recommendedName>
        <fullName evidence="1">BRWD/PHIP N-terminal domain-containing protein</fullName>
    </recommendedName>
</protein>
<dbReference type="Proteomes" id="UP000694559">
    <property type="component" value="Unplaced"/>
</dbReference>
<dbReference type="GO" id="GO:0005634">
    <property type="term" value="C:nucleus"/>
    <property type="evidence" value="ECO:0007669"/>
    <property type="project" value="TreeGrafter"/>
</dbReference>
<dbReference type="GeneTree" id="ENSGT00950000183107"/>
<feature type="domain" description="BRWD/PHIP N-terminal" evidence="1">
    <location>
        <begin position="6"/>
        <end position="63"/>
    </location>
</feature>
<dbReference type="PANTHER" id="PTHR16266">
    <property type="entry name" value="WD REPEAT DOMAIN 9"/>
    <property type="match status" value="1"/>
</dbReference>
<dbReference type="InterPro" id="IPR052060">
    <property type="entry name" value="Bromo_WD_repeat"/>
</dbReference>
<dbReference type="OMA" id="RVHYGMA"/>
<dbReference type="GO" id="GO:0008360">
    <property type="term" value="P:regulation of cell shape"/>
    <property type="evidence" value="ECO:0007669"/>
    <property type="project" value="TreeGrafter"/>
</dbReference>
<evidence type="ECO:0000259" key="1">
    <source>
        <dbReference type="Pfam" id="PF25437"/>
    </source>
</evidence>
<organism evidence="2 3">
    <name type="scientific">Naja naja</name>
    <name type="common">Indian cobra</name>
    <dbReference type="NCBI Taxonomy" id="35670"/>
    <lineage>
        <taxon>Eukaryota</taxon>
        <taxon>Metazoa</taxon>
        <taxon>Chordata</taxon>
        <taxon>Craniata</taxon>
        <taxon>Vertebrata</taxon>
        <taxon>Euteleostomi</taxon>
        <taxon>Lepidosauria</taxon>
        <taxon>Squamata</taxon>
        <taxon>Bifurcata</taxon>
        <taxon>Unidentata</taxon>
        <taxon>Episquamata</taxon>
        <taxon>Toxicofera</taxon>
        <taxon>Serpentes</taxon>
        <taxon>Colubroidea</taxon>
        <taxon>Elapidae</taxon>
        <taxon>Elapinae</taxon>
        <taxon>Naja</taxon>
    </lineage>
</organism>
<proteinExistence type="predicted"/>
<dbReference type="Ensembl" id="ENSNNAT00000023835.1">
    <property type="protein sequence ID" value="ENSNNAP00000022741.1"/>
    <property type="gene ID" value="ENSNNAG00000015010.1"/>
</dbReference>
<dbReference type="GO" id="GO:0006357">
    <property type="term" value="P:regulation of transcription by RNA polymerase II"/>
    <property type="evidence" value="ECO:0007669"/>
    <property type="project" value="TreeGrafter"/>
</dbReference>
<accession>A0A8C6Y2S7</accession>
<dbReference type="OrthoDB" id="9389908at2759"/>
<reference evidence="2" key="2">
    <citation type="submission" date="2025-09" db="UniProtKB">
        <authorList>
            <consortium name="Ensembl"/>
        </authorList>
    </citation>
    <scope>IDENTIFICATION</scope>
</reference>
<evidence type="ECO:0000313" key="2">
    <source>
        <dbReference type="Ensembl" id="ENSNNAP00000022741.1"/>
    </source>
</evidence>
<keyword evidence="3" id="KW-1185">Reference proteome</keyword>